<dbReference type="PANTHER" id="PTHR10953:SF102">
    <property type="entry name" value="ADENYLYLTRANSFERASE AND SULFURTRANSFERASE MOCS3"/>
    <property type="match status" value="1"/>
</dbReference>
<dbReference type="FunFam" id="3.40.50.720:FF:000033">
    <property type="entry name" value="Adenylyltransferase and sulfurtransferase MOCS3"/>
    <property type="match status" value="1"/>
</dbReference>
<dbReference type="InterPro" id="IPR000594">
    <property type="entry name" value="ThiF_NAD_FAD-bd"/>
</dbReference>
<keyword evidence="3" id="KW-0547">Nucleotide-binding</keyword>
<evidence type="ECO:0000256" key="10">
    <source>
        <dbReference type="ARBA" id="ARBA00075110"/>
    </source>
</evidence>
<evidence type="ECO:0000256" key="8">
    <source>
        <dbReference type="ARBA" id="ARBA00066884"/>
    </source>
</evidence>
<proteinExistence type="inferred from homology"/>
<dbReference type="Pfam" id="PF00581">
    <property type="entry name" value="Rhodanese"/>
    <property type="match status" value="1"/>
</dbReference>
<evidence type="ECO:0000313" key="14">
    <source>
        <dbReference type="EMBL" id="TCS85993.1"/>
    </source>
</evidence>
<comment type="caution">
    <text evidence="14">The sequence shown here is derived from an EMBL/GenBank/DDBJ whole genome shotgun (WGS) entry which is preliminary data.</text>
</comment>
<evidence type="ECO:0000313" key="15">
    <source>
        <dbReference type="Proteomes" id="UP000295807"/>
    </source>
</evidence>
<evidence type="ECO:0000256" key="11">
    <source>
        <dbReference type="ARBA" id="ARBA00075328"/>
    </source>
</evidence>
<dbReference type="SMART" id="SM00450">
    <property type="entry name" value="RHOD"/>
    <property type="match status" value="1"/>
</dbReference>
<dbReference type="Gene3D" id="3.40.250.10">
    <property type="entry name" value="Rhodanese-like domain"/>
    <property type="match status" value="1"/>
</dbReference>
<dbReference type="GO" id="GO:0008641">
    <property type="term" value="F:ubiquitin-like modifier activating enzyme activity"/>
    <property type="evidence" value="ECO:0007669"/>
    <property type="project" value="InterPro"/>
</dbReference>
<keyword evidence="14" id="KW-0548">Nucleotidyltransferase</keyword>
<dbReference type="PANTHER" id="PTHR10953">
    <property type="entry name" value="UBIQUITIN-ACTIVATING ENZYME E1"/>
    <property type="match status" value="1"/>
</dbReference>
<organism evidence="14 15">
    <name type="scientific">Anseongella ginsenosidimutans</name>
    <dbReference type="NCBI Taxonomy" id="496056"/>
    <lineage>
        <taxon>Bacteria</taxon>
        <taxon>Pseudomonadati</taxon>
        <taxon>Bacteroidota</taxon>
        <taxon>Sphingobacteriia</taxon>
        <taxon>Sphingobacteriales</taxon>
        <taxon>Sphingobacteriaceae</taxon>
        <taxon>Anseongella</taxon>
    </lineage>
</organism>
<evidence type="ECO:0000256" key="9">
    <source>
        <dbReference type="ARBA" id="ARBA00073635"/>
    </source>
</evidence>
<dbReference type="PROSITE" id="PS50206">
    <property type="entry name" value="RHODANESE_3"/>
    <property type="match status" value="1"/>
</dbReference>
<reference evidence="14 15" key="1">
    <citation type="submission" date="2019-03" db="EMBL/GenBank/DDBJ databases">
        <title>Genomic Encyclopedia of Type Strains, Phase IV (KMG-IV): sequencing the most valuable type-strain genomes for metagenomic binning, comparative biology and taxonomic classification.</title>
        <authorList>
            <person name="Goeker M."/>
        </authorList>
    </citation>
    <scope>NUCLEOTIDE SEQUENCE [LARGE SCALE GENOMIC DNA]</scope>
    <source>
        <strain evidence="14 15">DSM 21100</strain>
    </source>
</reference>
<protein>
    <recommendedName>
        <fullName evidence="9">Molybdopterin-synthase adenylyltransferase</fullName>
        <ecNumber evidence="8">2.7.7.80</ecNumber>
    </recommendedName>
    <alternativeName>
        <fullName evidence="12">MoaD protein adenylase</fullName>
    </alternativeName>
    <alternativeName>
        <fullName evidence="10">Molybdopterin-converting factor subunit 1 adenylase</fullName>
    </alternativeName>
    <alternativeName>
        <fullName evidence="11">Sulfur carrier protein MoaD adenylyltransferase</fullName>
    </alternativeName>
</protein>
<comment type="catalytic activity">
    <reaction evidence="5">
        <text>[molybdopterin-synthase sulfur-carrier protein]-C-terminal Gly-Gly + ATP + H(+) = [molybdopterin-synthase sulfur-carrier protein]-C-terminal Gly-Gly-AMP + diphosphate</text>
        <dbReference type="Rhea" id="RHEA:43616"/>
        <dbReference type="Rhea" id="RHEA-COMP:12159"/>
        <dbReference type="Rhea" id="RHEA-COMP:12202"/>
        <dbReference type="ChEBI" id="CHEBI:15378"/>
        <dbReference type="ChEBI" id="CHEBI:30616"/>
        <dbReference type="ChEBI" id="CHEBI:33019"/>
        <dbReference type="ChEBI" id="CHEBI:90618"/>
        <dbReference type="ChEBI" id="CHEBI:90778"/>
        <dbReference type="EC" id="2.7.7.80"/>
    </reaction>
</comment>
<evidence type="ECO:0000256" key="3">
    <source>
        <dbReference type="ARBA" id="ARBA00022741"/>
    </source>
</evidence>
<dbReference type="AlphaFoldDB" id="A0A4R3KNC4"/>
<dbReference type="InterPro" id="IPR045886">
    <property type="entry name" value="ThiF/MoeB/HesA"/>
</dbReference>
<dbReference type="EC" id="2.7.7.80" evidence="8"/>
<comment type="similarity">
    <text evidence="1">Belongs to the HesA/MoeB/ThiF family.</text>
</comment>
<dbReference type="CDD" id="cd00158">
    <property type="entry name" value="RHOD"/>
    <property type="match status" value="1"/>
</dbReference>
<name>A0A4R3KNC4_9SPHI</name>
<evidence type="ECO:0000259" key="13">
    <source>
        <dbReference type="PROSITE" id="PS50206"/>
    </source>
</evidence>
<accession>A0A4R3KNC4</accession>
<dbReference type="GO" id="GO:0008146">
    <property type="term" value="F:sulfotransferase activity"/>
    <property type="evidence" value="ECO:0007669"/>
    <property type="project" value="TreeGrafter"/>
</dbReference>
<dbReference type="Pfam" id="PF00899">
    <property type="entry name" value="ThiF"/>
    <property type="match status" value="1"/>
</dbReference>
<evidence type="ECO:0000256" key="4">
    <source>
        <dbReference type="ARBA" id="ARBA00022840"/>
    </source>
</evidence>
<dbReference type="GO" id="GO:0005829">
    <property type="term" value="C:cytosol"/>
    <property type="evidence" value="ECO:0007669"/>
    <property type="project" value="TreeGrafter"/>
</dbReference>
<dbReference type="GO" id="GO:0061605">
    <property type="term" value="F:molybdopterin-synthase adenylyltransferase activity"/>
    <property type="evidence" value="ECO:0007669"/>
    <property type="project" value="UniProtKB-EC"/>
</dbReference>
<dbReference type="CDD" id="cd00757">
    <property type="entry name" value="ThiF_MoeB_HesA_family"/>
    <property type="match status" value="1"/>
</dbReference>
<evidence type="ECO:0000256" key="7">
    <source>
        <dbReference type="ARBA" id="ARBA00063809"/>
    </source>
</evidence>
<dbReference type="GO" id="GO:0004792">
    <property type="term" value="F:thiosulfate-cyanide sulfurtransferase activity"/>
    <property type="evidence" value="ECO:0007669"/>
    <property type="project" value="TreeGrafter"/>
</dbReference>
<dbReference type="Proteomes" id="UP000295807">
    <property type="component" value="Unassembled WGS sequence"/>
</dbReference>
<evidence type="ECO:0000256" key="1">
    <source>
        <dbReference type="ARBA" id="ARBA00009919"/>
    </source>
</evidence>
<keyword evidence="2 14" id="KW-0808">Transferase</keyword>
<comment type="function">
    <text evidence="6">Catalyzes the adenylation by ATP of the carboxyl group of the C-terminal glycine of sulfur carrier protein MoaD.</text>
</comment>
<dbReference type="EMBL" id="SMAD01000009">
    <property type="protein sequence ID" value="TCS85993.1"/>
    <property type="molecule type" value="Genomic_DNA"/>
</dbReference>
<keyword evidence="4" id="KW-0067">ATP-binding</keyword>
<dbReference type="InterPro" id="IPR036873">
    <property type="entry name" value="Rhodanese-like_dom_sf"/>
</dbReference>
<feature type="domain" description="Rhodanese" evidence="13">
    <location>
        <begin position="278"/>
        <end position="361"/>
    </location>
</feature>
<dbReference type="SUPFAM" id="SSF69572">
    <property type="entry name" value="Activating enzymes of the ubiquitin-like proteins"/>
    <property type="match status" value="1"/>
</dbReference>
<gene>
    <name evidence="14" type="ORF">EDD80_10917</name>
</gene>
<sequence length="361" mass="39666">MKMTAFSKEELERYSRQLILPELGRAGQEKLKQARVLVIGAGGLGCPALQYLAGAGVGTIGVIDGDTVAVSNLHRQLLFTREDAGKNKALAAVEKLYSINPFIQGKAFPFFLDADNARPLISDYDLVIDGSDNFSTRYLVNDACVISGKPFIYAALHKFELQLAVFNWKEGPTYRCLYPDPPAEGEMPSCAEAGVIGVLPGLAGIMQALEAIKLIIGTGRPLSGQLLIMDLLNHHRQLVTLPLVPENREIKSIHPVQVNCKPGNVPEIDIQQLEKWLAGDLLQLIDVRSPAEFEAFRLNKGEINLPLDQLESHRHLLDPGKRIVFLCQTGSRSKKAARLLKTVNERLRVFSLKNGISNLSG</sequence>
<evidence type="ECO:0000256" key="12">
    <source>
        <dbReference type="ARBA" id="ARBA00078531"/>
    </source>
</evidence>
<keyword evidence="15" id="KW-1185">Reference proteome</keyword>
<dbReference type="InterPro" id="IPR035985">
    <property type="entry name" value="Ubiquitin-activating_enz"/>
</dbReference>
<evidence type="ECO:0000256" key="5">
    <source>
        <dbReference type="ARBA" id="ARBA00052218"/>
    </source>
</evidence>
<dbReference type="Gene3D" id="3.40.50.720">
    <property type="entry name" value="NAD(P)-binding Rossmann-like Domain"/>
    <property type="match status" value="1"/>
</dbReference>
<evidence type="ECO:0000256" key="2">
    <source>
        <dbReference type="ARBA" id="ARBA00022679"/>
    </source>
</evidence>
<evidence type="ECO:0000256" key="6">
    <source>
        <dbReference type="ARBA" id="ARBA00055169"/>
    </source>
</evidence>
<dbReference type="GO" id="GO:0005524">
    <property type="term" value="F:ATP binding"/>
    <property type="evidence" value="ECO:0007669"/>
    <property type="project" value="UniProtKB-KW"/>
</dbReference>
<dbReference type="InterPro" id="IPR001763">
    <property type="entry name" value="Rhodanese-like_dom"/>
</dbReference>
<comment type="subunit">
    <text evidence="7">Homodimer. Forms a stable heterotetrameric complex of 2 MoeB and 2 MoaD during adenylation of MoaD.</text>
</comment>